<keyword evidence="2" id="KW-0813">Transport</keyword>
<feature type="domain" description="Na+/H+ antiporter NhaC-like C-terminal" evidence="10">
    <location>
        <begin position="157"/>
        <end position="441"/>
    </location>
</feature>
<dbReference type="PANTHER" id="PTHR33451:SF3">
    <property type="entry name" value="MALATE-2H(+)_NA(+)-LACTATE ANTIPORTER"/>
    <property type="match status" value="1"/>
</dbReference>
<evidence type="ECO:0000256" key="7">
    <source>
        <dbReference type="ARBA" id="ARBA00023136"/>
    </source>
</evidence>
<dbReference type="Pfam" id="PF03553">
    <property type="entry name" value="Na_H_antiporter"/>
    <property type="match status" value="1"/>
</dbReference>
<feature type="transmembrane region" description="Helical" evidence="9">
    <location>
        <begin position="134"/>
        <end position="160"/>
    </location>
</feature>
<dbReference type="InterPro" id="IPR052180">
    <property type="entry name" value="NhaC_Na-H+_Antiporter"/>
</dbReference>
<keyword evidence="5 9" id="KW-0812">Transmembrane</keyword>
<gene>
    <name evidence="11" type="ORF">LJD61_01185</name>
</gene>
<keyword evidence="6 9" id="KW-1133">Transmembrane helix</keyword>
<dbReference type="InterPro" id="IPR018461">
    <property type="entry name" value="Na/H_Antiport_NhaC-like_C"/>
</dbReference>
<evidence type="ECO:0000256" key="8">
    <source>
        <dbReference type="ARBA" id="ARBA00038435"/>
    </source>
</evidence>
<keyword evidence="4" id="KW-1003">Cell membrane</keyword>
<keyword evidence="7 9" id="KW-0472">Membrane</keyword>
<dbReference type="EMBL" id="JAJEKE010000001">
    <property type="protein sequence ID" value="MCQ1528166.1"/>
    <property type="molecule type" value="Genomic_DNA"/>
</dbReference>
<feature type="transmembrane region" description="Helical" evidence="9">
    <location>
        <begin position="297"/>
        <end position="322"/>
    </location>
</feature>
<feature type="transmembrane region" description="Helical" evidence="9">
    <location>
        <begin position="105"/>
        <end position="122"/>
    </location>
</feature>
<comment type="subcellular location">
    <subcellularLocation>
        <location evidence="1">Cell membrane</location>
        <topology evidence="1">Multi-pass membrane protein</topology>
    </subcellularLocation>
</comment>
<feature type="transmembrane region" description="Helical" evidence="9">
    <location>
        <begin position="32"/>
        <end position="52"/>
    </location>
</feature>
<evidence type="ECO:0000256" key="4">
    <source>
        <dbReference type="ARBA" id="ARBA00022475"/>
    </source>
</evidence>
<dbReference type="PANTHER" id="PTHR33451">
    <property type="entry name" value="MALATE-2H(+)/NA(+)-LACTATE ANTIPORTER"/>
    <property type="match status" value="1"/>
</dbReference>
<feature type="transmembrane region" description="Helical" evidence="9">
    <location>
        <begin position="72"/>
        <end position="99"/>
    </location>
</feature>
<evidence type="ECO:0000256" key="1">
    <source>
        <dbReference type="ARBA" id="ARBA00004651"/>
    </source>
</evidence>
<feature type="transmembrane region" description="Helical" evidence="9">
    <location>
        <begin position="7"/>
        <end position="26"/>
    </location>
</feature>
<evidence type="ECO:0000313" key="12">
    <source>
        <dbReference type="Proteomes" id="UP001651880"/>
    </source>
</evidence>
<sequence>MKKNIPYFQCVAVIVTLSVSLILNIFVFNKPLYFGLIIGLIASFIVGIINGYDIRILINFAYAGLKKSSKVLIMLSMIAMLIGIWKIGGVIPAMLYYSFGMINERIFLVSSFIISSAISMLMGTSTGTVSSVGIVLLGLGSAMNIPLPAIAGTVVSGAFFGDRSSPISSVFNLVSTMTETNPHENFKYLLKTISIGAALAIIFYFVIGLNYADMSANADNIIDYKNLMTQYVRISPLLLIPPVILMVFYVLKFTPLYTMAASVAIGAIFSIAYQRISIIELVKAAFVGFHPSIPAEYSVVLAGGGLVSFRTMLIVIVCATSLNGVFEGTKMVETLIKPVLKRIKTSRELMLFTVGFSIVSALFMCNQVISIIIPSGVLLERYKAMGIDKKEFARLLSDSGVMVSSIIPWNVAALTPASIMGVSVISYLPYAFLSYIMPIISAANILFFQNNSLELKRGNINEKSHS</sequence>
<organism evidence="11 12">
    <name type="scientific">Lutispora saccharofermentans</name>
    <dbReference type="NCBI Taxonomy" id="3024236"/>
    <lineage>
        <taxon>Bacteria</taxon>
        <taxon>Bacillati</taxon>
        <taxon>Bacillota</taxon>
        <taxon>Clostridia</taxon>
        <taxon>Lutisporales</taxon>
        <taxon>Lutisporaceae</taxon>
        <taxon>Lutispora</taxon>
    </lineage>
</organism>
<feature type="transmembrane region" description="Helical" evidence="9">
    <location>
        <begin position="188"/>
        <end position="211"/>
    </location>
</feature>
<evidence type="ECO:0000256" key="6">
    <source>
        <dbReference type="ARBA" id="ARBA00022989"/>
    </source>
</evidence>
<dbReference type="Proteomes" id="UP001651880">
    <property type="component" value="Unassembled WGS sequence"/>
</dbReference>
<reference evidence="11 12" key="1">
    <citation type="submission" date="2021-10" db="EMBL/GenBank/DDBJ databases">
        <title>Lutispora strain m25 sp. nov., a thermophilic, non-spore-forming bacterium isolated from a lab-scale methanogenic bioreactor digesting anaerobic sludge.</title>
        <authorList>
            <person name="El Houari A."/>
            <person name="Mcdonald J."/>
        </authorList>
    </citation>
    <scope>NUCLEOTIDE SEQUENCE [LARGE SCALE GENOMIC DNA]</scope>
    <source>
        <strain evidence="12">m25</strain>
    </source>
</reference>
<dbReference type="RefSeq" id="WP_255225663.1">
    <property type="nucleotide sequence ID" value="NZ_JAJEKE010000001.1"/>
</dbReference>
<proteinExistence type="inferred from homology"/>
<evidence type="ECO:0000256" key="9">
    <source>
        <dbReference type="SAM" id="Phobius"/>
    </source>
</evidence>
<feature type="transmembrane region" description="Helical" evidence="9">
    <location>
        <begin position="257"/>
        <end position="276"/>
    </location>
</feature>
<evidence type="ECO:0000313" key="11">
    <source>
        <dbReference type="EMBL" id="MCQ1528166.1"/>
    </source>
</evidence>
<feature type="transmembrane region" description="Helical" evidence="9">
    <location>
        <begin position="231"/>
        <end position="251"/>
    </location>
</feature>
<evidence type="ECO:0000256" key="2">
    <source>
        <dbReference type="ARBA" id="ARBA00022448"/>
    </source>
</evidence>
<feature type="transmembrane region" description="Helical" evidence="9">
    <location>
        <begin position="349"/>
        <end position="379"/>
    </location>
</feature>
<protein>
    <recommendedName>
        <fullName evidence="10">Na+/H+ antiporter NhaC-like C-terminal domain-containing protein</fullName>
    </recommendedName>
</protein>
<comment type="similarity">
    <text evidence="8">Belongs to the NhaC Na(+)/H(+) (TC 2.A.35) antiporter family.</text>
</comment>
<keyword evidence="12" id="KW-1185">Reference proteome</keyword>
<accession>A0ABT1NE98</accession>
<evidence type="ECO:0000259" key="10">
    <source>
        <dbReference type="Pfam" id="PF03553"/>
    </source>
</evidence>
<feature type="transmembrane region" description="Helical" evidence="9">
    <location>
        <begin position="427"/>
        <end position="448"/>
    </location>
</feature>
<evidence type="ECO:0000256" key="3">
    <source>
        <dbReference type="ARBA" id="ARBA00022449"/>
    </source>
</evidence>
<comment type="caution">
    <text evidence="11">The sequence shown here is derived from an EMBL/GenBank/DDBJ whole genome shotgun (WGS) entry which is preliminary data.</text>
</comment>
<name>A0ABT1NE98_9FIRM</name>
<keyword evidence="3" id="KW-0050">Antiport</keyword>
<evidence type="ECO:0000256" key="5">
    <source>
        <dbReference type="ARBA" id="ARBA00022692"/>
    </source>
</evidence>